<dbReference type="Pfam" id="PF16676">
    <property type="entry name" value="FOXO-TAD"/>
    <property type="match status" value="1"/>
</dbReference>
<evidence type="ECO:0000256" key="3">
    <source>
        <dbReference type="ARBA" id="ARBA00022490"/>
    </source>
</evidence>
<name>A0A3B3SLK8_9TELE</name>
<evidence type="ECO:0000256" key="8">
    <source>
        <dbReference type="PROSITE-ProRule" id="PRU00089"/>
    </source>
</evidence>
<dbReference type="STRING" id="1676925.ENSPKIP00000030936"/>
<evidence type="ECO:0000259" key="10">
    <source>
        <dbReference type="PROSITE" id="PS50039"/>
    </source>
</evidence>
<evidence type="ECO:0000313" key="11">
    <source>
        <dbReference type="Ensembl" id="ENSPKIP00000030936.1"/>
    </source>
</evidence>
<feature type="domain" description="Fork-head" evidence="10">
    <location>
        <begin position="106"/>
        <end position="200"/>
    </location>
</feature>
<evidence type="ECO:0000256" key="5">
    <source>
        <dbReference type="ARBA" id="ARBA00023125"/>
    </source>
</evidence>
<dbReference type="CDD" id="cd20063">
    <property type="entry name" value="FH_FOXO6"/>
    <property type="match status" value="1"/>
</dbReference>
<dbReference type="GeneTree" id="ENSGT00940000165224"/>
<evidence type="ECO:0000313" key="12">
    <source>
        <dbReference type="Proteomes" id="UP000261540"/>
    </source>
</evidence>
<dbReference type="GeneID" id="111839670"/>
<dbReference type="PANTHER" id="PTHR45767:SF5">
    <property type="entry name" value="FORKHEAD BOX PROTEIN O6"/>
    <property type="match status" value="1"/>
</dbReference>
<keyword evidence="12" id="KW-1185">Reference proteome</keyword>
<sequence length="638" mass="67569">MMGDVSAIDLNFEPHGRPRSCTWPLPCPEDFPGEDENLGFPLPTIKVEPDCVPACRGERNGGAPTELKHPTGVLAPSTGALSYMGGGALDVAGQLRKAKSSRRNAWGNQSYADLITRAIESSPERRLTLSQIYDWMVRYVPYFKDKGDSNSSAGWKNSIRHNLSLHTRFIRVQNEGTGKSSWWMLNPEGGRAGKAPRRRAGSVDGEARYLKCKGRIPRRKMVGGAGPCPQGSPEHGSPAVAVAAGGGTTGGAMGGAAGGSSMGFDTWSGFPSRTSCSAPPPVQAEPEPRESEEESPACSTSPQVYRSPHGAHSPALEVPGQLAAHTGAVALEETYEQPQRLKPVGFPFPGQDSYCAPVYRQPTPRRHSPMQTIQEDRPAGFHGVPYGSSSALQELLAGGPRYCGEDVEGDTRPLMGTTAGELGPNIQSVDVSHRQRQHGGHRQPPVPRGHGHAHGQPAQSHSLVHAQPRPQQLAAQFSSSHLPSYSLKAPSLYSPPGHACVHAAAPASLPPNPASMLGVLQDSCRLATAPHPRQPPCPGGYLQGSLDTGCGPLLHGQGIGYVARPEPQHEGAVLHGNLDCSMESAFRSDFSDFEEVDFNFDCSVSQGMGPGSGVGVGLGVWGFGYPQQAHGSQGWVPS</sequence>
<feature type="region of interest" description="Disordered" evidence="9">
    <location>
        <begin position="221"/>
        <end position="243"/>
    </location>
</feature>
<evidence type="ECO:0000256" key="9">
    <source>
        <dbReference type="SAM" id="MobiDB-lite"/>
    </source>
</evidence>
<dbReference type="KEGG" id="pki:111839670"/>
<dbReference type="OrthoDB" id="5954824at2759"/>
<dbReference type="SMART" id="SM00339">
    <property type="entry name" value="FH"/>
    <property type="match status" value="1"/>
</dbReference>
<feature type="DNA-binding region" description="Fork-head" evidence="8">
    <location>
        <begin position="106"/>
        <end position="200"/>
    </location>
</feature>
<dbReference type="Pfam" id="PF16675">
    <property type="entry name" value="FOXO_KIX_bdg"/>
    <property type="match status" value="1"/>
</dbReference>
<dbReference type="GO" id="GO:0001945">
    <property type="term" value="P:lymph vessel development"/>
    <property type="evidence" value="ECO:0007669"/>
    <property type="project" value="UniProtKB-ARBA"/>
</dbReference>
<keyword evidence="7 8" id="KW-0539">Nucleus</keyword>
<dbReference type="PROSITE" id="PS50039">
    <property type="entry name" value="FORK_HEAD_3"/>
    <property type="match status" value="1"/>
</dbReference>
<proteinExistence type="predicted"/>
<dbReference type="Pfam" id="PF00250">
    <property type="entry name" value="Forkhead"/>
    <property type="match status" value="1"/>
</dbReference>
<keyword evidence="3" id="KW-0963">Cytoplasm</keyword>
<dbReference type="Proteomes" id="UP000261540">
    <property type="component" value="Unplaced"/>
</dbReference>
<evidence type="ECO:0000256" key="1">
    <source>
        <dbReference type="ARBA" id="ARBA00004123"/>
    </source>
</evidence>
<evidence type="ECO:0000256" key="2">
    <source>
        <dbReference type="ARBA" id="ARBA00004496"/>
    </source>
</evidence>
<dbReference type="InterPro" id="IPR036388">
    <property type="entry name" value="WH-like_DNA-bd_sf"/>
</dbReference>
<keyword evidence="6" id="KW-0804">Transcription</keyword>
<keyword evidence="4" id="KW-0805">Transcription regulation</keyword>
<feature type="region of interest" description="Disordered" evidence="9">
    <location>
        <begin position="431"/>
        <end position="467"/>
    </location>
</feature>
<dbReference type="PANTHER" id="PTHR45767">
    <property type="entry name" value="FORKHEAD BOX PROTEIN O"/>
    <property type="match status" value="1"/>
</dbReference>
<dbReference type="InterPro" id="IPR001766">
    <property type="entry name" value="Fork_head_dom"/>
</dbReference>
<dbReference type="GO" id="GO:0005634">
    <property type="term" value="C:nucleus"/>
    <property type="evidence" value="ECO:0007669"/>
    <property type="project" value="UniProtKB-SubCell"/>
</dbReference>
<dbReference type="SUPFAM" id="SSF46785">
    <property type="entry name" value="Winged helix' DNA-binding domain"/>
    <property type="match status" value="1"/>
</dbReference>
<dbReference type="RefSeq" id="XP_023659544.1">
    <property type="nucleotide sequence ID" value="XM_023803776.2"/>
</dbReference>
<dbReference type="Gene3D" id="1.10.10.10">
    <property type="entry name" value="Winged helix-like DNA-binding domain superfamily/Winged helix DNA-binding domain"/>
    <property type="match status" value="1"/>
</dbReference>
<feature type="region of interest" description="Disordered" evidence="9">
    <location>
        <begin position="263"/>
        <end position="315"/>
    </location>
</feature>
<evidence type="ECO:0000256" key="4">
    <source>
        <dbReference type="ARBA" id="ARBA00023015"/>
    </source>
</evidence>
<keyword evidence="5 8" id="KW-0238">DNA-binding</keyword>
<dbReference type="InterPro" id="IPR032067">
    <property type="entry name" value="FOXO-TAD"/>
</dbReference>
<feature type="region of interest" description="Disordered" evidence="9">
    <location>
        <begin position="181"/>
        <end position="202"/>
    </location>
</feature>
<dbReference type="AlphaFoldDB" id="A0A3B3SLK8"/>
<dbReference type="GO" id="GO:0000978">
    <property type="term" value="F:RNA polymerase II cis-regulatory region sequence-specific DNA binding"/>
    <property type="evidence" value="ECO:0007669"/>
    <property type="project" value="TreeGrafter"/>
</dbReference>
<evidence type="ECO:0000256" key="6">
    <source>
        <dbReference type="ARBA" id="ARBA00023163"/>
    </source>
</evidence>
<dbReference type="InterPro" id="IPR047410">
    <property type="entry name" value="FH_FOXO6"/>
</dbReference>
<dbReference type="PROSITE" id="PS00658">
    <property type="entry name" value="FORK_HEAD_2"/>
    <property type="match status" value="1"/>
</dbReference>
<dbReference type="GO" id="GO:0000981">
    <property type="term" value="F:DNA-binding transcription factor activity, RNA polymerase II-specific"/>
    <property type="evidence" value="ECO:0007669"/>
    <property type="project" value="TreeGrafter"/>
</dbReference>
<accession>A0A3B3SLK8</accession>
<reference evidence="11" key="2">
    <citation type="submission" date="2025-09" db="UniProtKB">
        <authorList>
            <consortium name="Ensembl"/>
        </authorList>
    </citation>
    <scope>IDENTIFICATION</scope>
</reference>
<dbReference type="InterPro" id="IPR036390">
    <property type="entry name" value="WH_DNA-bd_sf"/>
</dbReference>
<dbReference type="Ensembl" id="ENSPKIT00000011772.1">
    <property type="protein sequence ID" value="ENSPKIP00000030936.1"/>
    <property type="gene ID" value="ENSPKIG00000011612.1"/>
</dbReference>
<reference evidence="11" key="1">
    <citation type="submission" date="2025-08" db="UniProtKB">
        <authorList>
            <consortium name="Ensembl"/>
        </authorList>
    </citation>
    <scope>IDENTIFICATION</scope>
</reference>
<dbReference type="InterPro" id="IPR030456">
    <property type="entry name" value="TF_fork_head_CS_2"/>
</dbReference>
<organism evidence="11 12">
    <name type="scientific">Paramormyrops kingsleyae</name>
    <dbReference type="NCBI Taxonomy" id="1676925"/>
    <lineage>
        <taxon>Eukaryota</taxon>
        <taxon>Metazoa</taxon>
        <taxon>Chordata</taxon>
        <taxon>Craniata</taxon>
        <taxon>Vertebrata</taxon>
        <taxon>Euteleostomi</taxon>
        <taxon>Actinopterygii</taxon>
        <taxon>Neopterygii</taxon>
        <taxon>Teleostei</taxon>
        <taxon>Osteoglossocephala</taxon>
        <taxon>Osteoglossomorpha</taxon>
        <taxon>Osteoglossiformes</taxon>
        <taxon>Mormyridae</taxon>
        <taxon>Paramormyrops</taxon>
    </lineage>
</organism>
<dbReference type="GO" id="GO:0005737">
    <property type="term" value="C:cytoplasm"/>
    <property type="evidence" value="ECO:0007669"/>
    <property type="project" value="UniProtKB-SubCell"/>
</dbReference>
<dbReference type="InterPro" id="IPR032068">
    <property type="entry name" value="FOXO_KIX-bd"/>
</dbReference>
<comment type="subcellular location">
    <subcellularLocation>
        <location evidence="2">Cytoplasm</location>
    </subcellularLocation>
    <subcellularLocation>
        <location evidence="1 8">Nucleus</location>
    </subcellularLocation>
</comment>
<dbReference type="FunFam" id="1.10.10.10:FF:000032">
    <property type="entry name" value="Forkhead box protein O4"/>
    <property type="match status" value="1"/>
</dbReference>
<evidence type="ECO:0000256" key="7">
    <source>
        <dbReference type="ARBA" id="ARBA00023242"/>
    </source>
</evidence>
<protein>
    <submittedName>
        <fullName evidence="11">Forkhead box O6 b</fullName>
    </submittedName>
</protein>
<dbReference type="PRINTS" id="PR00053">
    <property type="entry name" value="FORKHEAD"/>
</dbReference>